<keyword evidence="3" id="KW-0808">Transferase</keyword>
<evidence type="ECO:0000313" key="4">
    <source>
        <dbReference type="EMBL" id="TET09375.1"/>
    </source>
</evidence>
<dbReference type="Gene3D" id="3.20.20.480">
    <property type="entry name" value="Trimethylamine methyltransferase-like"/>
    <property type="match status" value="1"/>
</dbReference>
<keyword evidence="2" id="KW-0489">Methyltransferase</keyword>
<dbReference type="GO" id="GO:0008168">
    <property type="term" value="F:methyltransferase activity"/>
    <property type="evidence" value="ECO:0007669"/>
    <property type="project" value="UniProtKB-KW"/>
</dbReference>
<protein>
    <recommendedName>
        <fullName evidence="6">Trimethylamine methyltransferase</fullName>
    </recommendedName>
</protein>
<evidence type="ECO:0008006" key="6">
    <source>
        <dbReference type="Google" id="ProtNLM"/>
    </source>
</evidence>
<proteinExistence type="inferred from homology"/>
<reference evidence="4 5" key="1">
    <citation type="submission" date="2019-03" db="EMBL/GenBank/DDBJ databases">
        <title>Metabolic potential of uncultured bacteria and archaea associated with petroleum seepage in deep-sea sediments.</title>
        <authorList>
            <person name="Dong X."/>
            <person name="Hubert C."/>
        </authorList>
    </citation>
    <scope>NUCLEOTIDE SEQUENCE [LARGE SCALE GENOMIC DNA]</scope>
    <source>
        <strain evidence="4">E44_bin7</strain>
    </source>
</reference>
<sequence>MLGEGGCELTEEQRIRPTHPRLRMDVLSKEDIKKIHEAALKIIEEVGVRFPSEKALNILEEAGAKVDRSSMVAKLPAKLVMDAIGKAPANYTLAGREMRDDLFLDGEHCYLSTDGCGIEVYDLETGRKRTSTKKDIEDSALVADYLDAIAFYWGPMVSAQDVPAEVRPLHELEATFTHTTKHIQPETIITEPIAKYAVEMAVAIVSSKEELRKRPILSVMQCATDPLGEDKGSLEASLVAAEAGVPTGFMPMPMSCATAPATLAGNLVITTVDSLAPLVLIQIAYPGAPVFFAAAPTAIDLHTGGYTGGAPEDHLLAIAFNQICEFYNIPLSMGAFATGAKEPDWQAGVDNSFAGLMPVLTHTAMLTGVGMLNGSKILSFQQMIMDSEIYGIIKKIAEGIEVNEETLAVDVIKKVGVGGNFLAEKHTRKHMRDIWQPVVFDRTPYDAWESGGKKGAFHKATEKAKWILANHKPTPLEPCVQKELKRIIKAAEQELVK</sequence>
<name>A0A523RU94_UNCAE</name>
<dbReference type="EMBL" id="SOKJ01000293">
    <property type="protein sequence ID" value="TET09375.1"/>
    <property type="molecule type" value="Genomic_DNA"/>
</dbReference>
<comment type="caution">
    <text evidence="4">The sequence shown here is derived from an EMBL/GenBank/DDBJ whole genome shotgun (WGS) entry which is preliminary data.</text>
</comment>
<organism evidence="4 5">
    <name type="scientific">Aerophobetes bacterium</name>
    <dbReference type="NCBI Taxonomy" id="2030807"/>
    <lineage>
        <taxon>Bacteria</taxon>
        <taxon>Candidatus Aerophobota</taxon>
    </lineage>
</organism>
<dbReference type="InterPro" id="IPR010426">
    <property type="entry name" value="MTTB_MeTrfase"/>
</dbReference>
<gene>
    <name evidence="4" type="ORF">E3J84_05170</name>
</gene>
<dbReference type="InterPro" id="IPR038601">
    <property type="entry name" value="MttB-like_sf"/>
</dbReference>
<evidence type="ECO:0000256" key="1">
    <source>
        <dbReference type="ARBA" id="ARBA00007137"/>
    </source>
</evidence>
<dbReference type="Pfam" id="PF06253">
    <property type="entry name" value="MTTB"/>
    <property type="match status" value="1"/>
</dbReference>
<evidence type="ECO:0000256" key="3">
    <source>
        <dbReference type="ARBA" id="ARBA00022679"/>
    </source>
</evidence>
<dbReference type="GO" id="GO:0015948">
    <property type="term" value="P:methanogenesis"/>
    <property type="evidence" value="ECO:0007669"/>
    <property type="project" value="InterPro"/>
</dbReference>
<dbReference type="GO" id="GO:0032259">
    <property type="term" value="P:methylation"/>
    <property type="evidence" value="ECO:0007669"/>
    <property type="project" value="UniProtKB-KW"/>
</dbReference>
<accession>A0A523RU94</accession>
<evidence type="ECO:0000313" key="5">
    <source>
        <dbReference type="Proteomes" id="UP000316360"/>
    </source>
</evidence>
<evidence type="ECO:0000256" key="2">
    <source>
        <dbReference type="ARBA" id="ARBA00022603"/>
    </source>
</evidence>
<comment type="similarity">
    <text evidence="1">Belongs to the trimethylamine methyltransferase family.</text>
</comment>
<dbReference type="AlphaFoldDB" id="A0A523RU94"/>
<dbReference type="Proteomes" id="UP000316360">
    <property type="component" value="Unassembled WGS sequence"/>
</dbReference>